<feature type="region of interest" description="Disordered" evidence="1">
    <location>
        <begin position="197"/>
        <end position="222"/>
    </location>
</feature>
<keyword evidence="4" id="KW-1185">Reference proteome</keyword>
<proteinExistence type="predicted"/>
<sequence>MTDLVKAMLRGRRERAAGTTDREIGIVRRTRMMDRVDPGCFDALGYAARRAPGDPARQREIVAEYARQLRDQQAGLNDLTIGEYLDAREAYNRLGRSGISDGVAQEAARRGLRGEIEESVRGSLEAQGMGSNRARVEASRRAREIMSNLAALHDPDMIAGGADRIRRVGDSGVNSSIGGGWGSHERPTSRIARIDAAAERAAADPSIGRMNTKLEPCRGRGR</sequence>
<gene>
    <name evidence="3" type="ORF">jaqu_16320</name>
</gene>
<accession>A0A0D1D9N8</accession>
<evidence type="ECO:0000313" key="4">
    <source>
        <dbReference type="Proteomes" id="UP000032232"/>
    </source>
</evidence>
<protein>
    <recommendedName>
        <fullName evidence="2">Novel toxin 15 domain-containing protein</fullName>
    </recommendedName>
</protein>
<dbReference type="STRING" id="935700.jaqu_16320"/>
<dbReference type="OrthoDB" id="7387101at2"/>
<name>A0A0D1D9N8_9RHOB</name>
<dbReference type="AlphaFoldDB" id="A0A0D1D9N8"/>
<evidence type="ECO:0000313" key="3">
    <source>
        <dbReference type="EMBL" id="KIT16608.1"/>
    </source>
</evidence>
<evidence type="ECO:0000259" key="2">
    <source>
        <dbReference type="Pfam" id="PF15604"/>
    </source>
</evidence>
<dbReference type="PATRIC" id="fig|935700.4.peg.1690"/>
<dbReference type="Proteomes" id="UP000032232">
    <property type="component" value="Unassembled WGS sequence"/>
</dbReference>
<organism evidence="3 4">
    <name type="scientific">Jannaschia aquimarina</name>
    <dbReference type="NCBI Taxonomy" id="935700"/>
    <lineage>
        <taxon>Bacteria</taxon>
        <taxon>Pseudomonadati</taxon>
        <taxon>Pseudomonadota</taxon>
        <taxon>Alphaproteobacteria</taxon>
        <taxon>Rhodobacterales</taxon>
        <taxon>Roseobacteraceae</taxon>
        <taxon>Jannaschia</taxon>
    </lineage>
</organism>
<evidence type="ECO:0000256" key="1">
    <source>
        <dbReference type="SAM" id="MobiDB-lite"/>
    </source>
</evidence>
<comment type="caution">
    <text evidence="3">The sequence shown here is derived from an EMBL/GenBank/DDBJ whole genome shotgun (WGS) entry which is preliminary data.</text>
</comment>
<reference evidence="3 4" key="1">
    <citation type="submission" date="2015-02" db="EMBL/GenBank/DDBJ databases">
        <title>Genome Sequence of Jannaschia aquimarina DSM28248, a member of the Roseobacter clade.</title>
        <authorList>
            <person name="Voget S."/>
            <person name="Daniel R."/>
        </authorList>
    </citation>
    <scope>NUCLEOTIDE SEQUENCE [LARGE SCALE GENOMIC DNA]</scope>
    <source>
        <strain evidence="3 4">GSW-M26</strain>
    </source>
</reference>
<dbReference type="Pfam" id="PF15604">
    <property type="entry name" value="Ntox15"/>
    <property type="match status" value="1"/>
</dbReference>
<dbReference type="InterPro" id="IPR028949">
    <property type="entry name" value="Ntox15"/>
</dbReference>
<feature type="domain" description="Novel toxin 15" evidence="2">
    <location>
        <begin position="62"/>
        <end position="215"/>
    </location>
</feature>
<dbReference type="EMBL" id="JYFE01000029">
    <property type="protein sequence ID" value="KIT16608.1"/>
    <property type="molecule type" value="Genomic_DNA"/>
</dbReference>